<keyword evidence="1" id="KW-0645">Protease</keyword>
<keyword evidence="1" id="KW-0482">Metalloprotease</keyword>
<feature type="disulfide bond" evidence="2">
    <location>
        <begin position="85"/>
        <end position="95"/>
    </location>
</feature>
<feature type="region of interest" description="Disordered" evidence="3">
    <location>
        <begin position="368"/>
        <end position="417"/>
    </location>
</feature>
<dbReference type="PROSITE" id="PS01186">
    <property type="entry name" value="EGF_2"/>
    <property type="match status" value="1"/>
</dbReference>
<feature type="transmembrane region" description="Helical" evidence="4">
    <location>
        <begin position="139"/>
        <end position="160"/>
    </location>
</feature>
<evidence type="ECO:0000256" key="2">
    <source>
        <dbReference type="PROSITE-ProRule" id="PRU00076"/>
    </source>
</evidence>
<feature type="region of interest" description="Disordered" evidence="3">
    <location>
        <begin position="457"/>
        <end position="476"/>
    </location>
</feature>
<evidence type="ECO:0000256" key="3">
    <source>
        <dbReference type="SAM" id="MobiDB-lite"/>
    </source>
</evidence>
<feature type="compositionally biased region" description="Polar residues" evidence="3">
    <location>
        <begin position="383"/>
        <end position="393"/>
    </location>
</feature>
<feature type="domain" description="EGF-like" evidence="5">
    <location>
        <begin position="81"/>
        <end position="113"/>
    </location>
</feature>
<feature type="compositionally biased region" description="Pro residues" evidence="3">
    <location>
        <begin position="402"/>
        <end position="411"/>
    </location>
</feature>
<sequence length="568" mass="62171">MNIFFSLSSLPCGTLFCRPLLVSKPTLKGSYYHGSSGNDCFYILGDDKIPSYYWLSPDGSPCGADKMCINQRCESIQFPNGVTECPRNCSNRGSCNSRGNCHCNSGYAPPDCAGAGHGGSYDSNSVVDPRYKKPIQAGILLLFAILLPIISCICCCWGKINKWWEKRGQSRMANSCPGLTNFLNCCCCFAMNKITLWLVTVGKKEKPNKQEIDQVVDDEEAATFCQVGIDMKAEAQTNLWGVADERLFTELVTITPKSSPDTMRKIRLPNNSPVLHHKSAEELDRIPPYQQSISVDSGCISDQGEVNDHQPVSSQMSMTSLIGAICRFGKGSVTNNPAGKDSNRRSRVMGSQKSIPLSRFVVDPLAGNTKARLKTPPPENIRPSFSRSLSTDAAASMRIHPRGPPQPPPKALKPHKSDENLHKVSKVHVKRISFLGKTAASDENILGSVVSSREAGTVAEKKPMLPPQRHDKKQVDKSAVITALPPLKKMPKEKEEASKQKPFKDGGKPENIVPGNTEKRAMTPPKLRPVKKGIETDNDTTKAKQIPPPVVSLKGNKVKALAMKLEQM</sequence>
<dbReference type="GO" id="GO:0008237">
    <property type="term" value="F:metallopeptidase activity"/>
    <property type="evidence" value="ECO:0007669"/>
    <property type="project" value="UniProtKB-KW"/>
</dbReference>
<keyword evidence="4" id="KW-1133">Transmembrane helix</keyword>
<comment type="caution">
    <text evidence="2">Lacks conserved residue(s) required for the propagation of feature annotation.</text>
</comment>
<protein>
    <recommendedName>
        <fullName evidence="5">EGF-like domain-containing protein</fullName>
    </recommendedName>
</protein>
<evidence type="ECO:0000313" key="7">
    <source>
        <dbReference type="Proteomes" id="UP001381693"/>
    </source>
</evidence>
<keyword evidence="7" id="KW-1185">Reference proteome</keyword>
<feature type="compositionally biased region" description="Basic and acidic residues" evidence="3">
    <location>
        <begin position="532"/>
        <end position="542"/>
    </location>
</feature>
<proteinExistence type="predicted"/>
<comment type="caution">
    <text evidence="6">The sequence shown here is derived from an EMBL/GenBank/DDBJ whole genome shotgun (WGS) entry which is preliminary data.</text>
</comment>
<dbReference type="PANTHER" id="PTHR11905:SF159">
    <property type="entry name" value="ADAM METALLOPROTEASE"/>
    <property type="match status" value="1"/>
</dbReference>
<keyword evidence="2" id="KW-1015">Disulfide bond</keyword>
<gene>
    <name evidence="6" type="ORF">SK128_005490</name>
</gene>
<dbReference type="EMBL" id="JAXCGZ010000630">
    <property type="protein sequence ID" value="KAK7085721.1"/>
    <property type="molecule type" value="Genomic_DNA"/>
</dbReference>
<feature type="transmembrane region" description="Helical" evidence="4">
    <location>
        <begin position="180"/>
        <end position="199"/>
    </location>
</feature>
<accession>A0AAN8XMY6</accession>
<evidence type="ECO:0000256" key="4">
    <source>
        <dbReference type="SAM" id="Phobius"/>
    </source>
</evidence>
<feature type="region of interest" description="Disordered" evidence="3">
    <location>
        <begin position="483"/>
        <end position="550"/>
    </location>
</feature>
<keyword evidence="4" id="KW-0812">Transmembrane</keyword>
<organism evidence="6 7">
    <name type="scientific">Halocaridina rubra</name>
    <name type="common">Hawaiian red shrimp</name>
    <dbReference type="NCBI Taxonomy" id="373956"/>
    <lineage>
        <taxon>Eukaryota</taxon>
        <taxon>Metazoa</taxon>
        <taxon>Ecdysozoa</taxon>
        <taxon>Arthropoda</taxon>
        <taxon>Crustacea</taxon>
        <taxon>Multicrustacea</taxon>
        <taxon>Malacostraca</taxon>
        <taxon>Eumalacostraca</taxon>
        <taxon>Eucarida</taxon>
        <taxon>Decapoda</taxon>
        <taxon>Pleocyemata</taxon>
        <taxon>Caridea</taxon>
        <taxon>Atyoidea</taxon>
        <taxon>Atyidae</taxon>
        <taxon>Halocaridina</taxon>
    </lineage>
</organism>
<dbReference type="Proteomes" id="UP001381693">
    <property type="component" value="Unassembled WGS sequence"/>
</dbReference>
<feature type="disulfide bond" evidence="2">
    <location>
        <begin position="103"/>
        <end position="112"/>
    </location>
</feature>
<evidence type="ECO:0000256" key="1">
    <source>
        <dbReference type="ARBA" id="ARBA00023049"/>
    </source>
</evidence>
<name>A0AAN8XMY6_HALRR</name>
<keyword evidence="1" id="KW-0378">Hydrolase</keyword>
<keyword evidence="4" id="KW-0472">Membrane</keyword>
<feature type="region of interest" description="Disordered" evidence="3">
    <location>
        <begin position="332"/>
        <end position="352"/>
    </location>
</feature>
<dbReference type="AlphaFoldDB" id="A0AAN8XMY6"/>
<dbReference type="PROSITE" id="PS50026">
    <property type="entry name" value="EGF_3"/>
    <property type="match status" value="1"/>
</dbReference>
<feature type="compositionally biased region" description="Basic and acidic residues" evidence="3">
    <location>
        <begin position="490"/>
        <end position="508"/>
    </location>
</feature>
<evidence type="ECO:0000259" key="5">
    <source>
        <dbReference type="PROSITE" id="PS50026"/>
    </source>
</evidence>
<dbReference type="PANTHER" id="PTHR11905">
    <property type="entry name" value="ADAM A DISINTEGRIN AND METALLOPROTEASE DOMAIN"/>
    <property type="match status" value="1"/>
</dbReference>
<dbReference type="InterPro" id="IPR000742">
    <property type="entry name" value="EGF"/>
</dbReference>
<evidence type="ECO:0000313" key="6">
    <source>
        <dbReference type="EMBL" id="KAK7085721.1"/>
    </source>
</evidence>
<reference evidence="6 7" key="1">
    <citation type="submission" date="2023-11" db="EMBL/GenBank/DDBJ databases">
        <title>Halocaridina rubra genome assembly.</title>
        <authorList>
            <person name="Smith C."/>
        </authorList>
    </citation>
    <scope>NUCLEOTIDE SEQUENCE [LARGE SCALE GENOMIC DNA]</scope>
    <source>
        <strain evidence="6">EP-1</strain>
        <tissue evidence="6">Whole</tissue>
    </source>
</reference>
<dbReference type="Gene3D" id="2.10.25.10">
    <property type="entry name" value="Laminin"/>
    <property type="match status" value="1"/>
</dbReference>
<keyword evidence="2" id="KW-0245">EGF-like domain</keyword>